<comment type="caution">
    <text evidence="1">The sequence shown here is derived from an EMBL/GenBank/DDBJ whole genome shotgun (WGS) entry which is preliminary data.</text>
</comment>
<dbReference type="GO" id="GO:0016829">
    <property type="term" value="F:lyase activity"/>
    <property type="evidence" value="ECO:0007669"/>
    <property type="project" value="UniProtKB-KW"/>
</dbReference>
<dbReference type="EMBL" id="JACHXA010000008">
    <property type="protein sequence ID" value="MBB3066402.1"/>
    <property type="molecule type" value="Genomic_DNA"/>
</dbReference>
<accession>A0A839SVB0</accession>
<dbReference type="Proteomes" id="UP000581135">
    <property type="component" value="Unassembled WGS sequence"/>
</dbReference>
<dbReference type="SUPFAM" id="SSF54593">
    <property type="entry name" value="Glyoxalase/Bleomycin resistance protein/Dihydroxybiphenyl dioxygenase"/>
    <property type="match status" value="1"/>
</dbReference>
<evidence type="ECO:0000313" key="2">
    <source>
        <dbReference type="Proteomes" id="UP000581135"/>
    </source>
</evidence>
<sequence length="146" mass="16099">MANRRDEFLPAPEYGRSLQGVGLNLLVADVAREVDFLTTVFALKPRFANKDFAVMTHAGQDWMLHGDHTYHSHPLLGFLSDGVARGLGIEIRLYDLDPDTAERRAVEAGHDVLAGAAHKPHGLYEAYIVSPAGYLYVPSIHSFEKG</sequence>
<dbReference type="Gene3D" id="3.10.180.10">
    <property type="entry name" value="2,3-Dihydroxybiphenyl 1,2-Dioxygenase, domain 1"/>
    <property type="match status" value="1"/>
</dbReference>
<dbReference type="AlphaFoldDB" id="A0A839SVB0"/>
<name>A0A839SVB0_9PROT</name>
<evidence type="ECO:0000313" key="1">
    <source>
        <dbReference type="EMBL" id="MBB3066402.1"/>
    </source>
</evidence>
<protein>
    <submittedName>
        <fullName evidence="1">Putative enzyme related to lactoylglutathione lyase</fullName>
    </submittedName>
</protein>
<keyword evidence="1" id="KW-0456">Lyase</keyword>
<dbReference type="InterPro" id="IPR029068">
    <property type="entry name" value="Glyas_Bleomycin-R_OHBP_Dase"/>
</dbReference>
<reference evidence="1 2" key="1">
    <citation type="submission" date="2020-08" db="EMBL/GenBank/DDBJ databases">
        <title>Genomic Encyclopedia of Type Strains, Phase III (KMG-III): the genomes of soil and plant-associated and newly described type strains.</title>
        <authorList>
            <person name="Whitman W."/>
        </authorList>
    </citation>
    <scope>NUCLEOTIDE SEQUENCE [LARGE SCALE GENOMIC DNA]</scope>
    <source>
        <strain evidence="1 2">CECT 8803</strain>
    </source>
</reference>
<keyword evidence="2" id="KW-1185">Reference proteome</keyword>
<organism evidence="1 2">
    <name type="scientific">Limibacillus halophilus</name>
    <dbReference type="NCBI Taxonomy" id="1579333"/>
    <lineage>
        <taxon>Bacteria</taxon>
        <taxon>Pseudomonadati</taxon>
        <taxon>Pseudomonadota</taxon>
        <taxon>Alphaproteobacteria</taxon>
        <taxon>Rhodospirillales</taxon>
        <taxon>Rhodovibrionaceae</taxon>
        <taxon>Limibacillus</taxon>
    </lineage>
</organism>
<proteinExistence type="predicted"/>
<gene>
    <name evidence="1" type="ORF">FHR98_002708</name>
</gene>
<dbReference type="RefSeq" id="WP_183417221.1">
    <property type="nucleotide sequence ID" value="NZ_JACHXA010000008.1"/>
</dbReference>